<evidence type="ECO:0000256" key="5">
    <source>
        <dbReference type="SAM" id="MobiDB-lite"/>
    </source>
</evidence>
<feature type="transmembrane region" description="Helical" evidence="6">
    <location>
        <begin position="112"/>
        <end position="134"/>
    </location>
</feature>
<evidence type="ECO:0000313" key="8">
    <source>
        <dbReference type="Proteomes" id="UP000199137"/>
    </source>
</evidence>
<keyword evidence="2 6" id="KW-0812">Transmembrane</keyword>
<organism evidence="7 8">
    <name type="scientific">Amycolatopsis rubida</name>
    <dbReference type="NCBI Taxonomy" id="112413"/>
    <lineage>
        <taxon>Bacteria</taxon>
        <taxon>Bacillati</taxon>
        <taxon>Actinomycetota</taxon>
        <taxon>Actinomycetes</taxon>
        <taxon>Pseudonocardiales</taxon>
        <taxon>Pseudonocardiaceae</taxon>
        <taxon>Amycolatopsis</taxon>
    </lineage>
</organism>
<keyword evidence="3 6" id="KW-1133">Transmembrane helix</keyword>
<dbReference type="PANTHER" id="PTHR30168:SF0">
    <property type="entry name" value="INNER MEMBRANE PROTEIN"/>
    <property type="match status" value="1"/>
</dbReference>
<dbReference type="PANTHER" id="PTHR30168">
    <property type="entry name" value="PUTATIVE MEMBRANE PROTEIN YPFJ"/>
    <property type="match status" value="1"/>
</dbReference>
<dbReference type="AlphaFoldDB" id="A0A1I6AC63"/>
<evidence type="ECO:0000256" key="3">
    <source>
        <dbReference type="ARBA" id="ARBA00022989"/>
    </source>
</evidence>
<feature type="compositionally biased region" description="Low complexity" evidence="5">
    <location>
        <begin position="51"/>
        <end position="74"/>
    </location>
</feature>
<feature type="compositionally biased region" description="Pro residues" evidence="5">
    <location>
        <begin position="75"/>
        <end position="106"/>
    </location>
</feature>
<comment type="subcellular location">
    <subcellularLocation>
        <location evidence="1">Membrane</location>
        <topology evidence="1">Single-pass membrane protein</topology>
    </subcellularLocation>
</comment>
<feature type="region of interest" description="Disordered" evidence="5">
    <location>
        <begin position="1"/>
        <end position="106"/>
    </location>
</feature>
<dbReference type="STRING" id="112413.SAMN05421854_11876"/>
<evidence type="ECO:0000256" key="6">
    <source>
        <dbReference type="SAM" id="Phobius"/>
    </source>
</evidence>
<feature type="compositionally biased region" description="Pro residues" evidence="5">
    <location>
        <begin position="36"/>
        <end position="50"/>
    </location>
</feature>
<sequence>MLNGKPGDARPAPRPTGTALMTQPPYGQVPPRGTVQPPPVPGQGPVPPGQYPGQAQGPYQAQPGQGPYQGQQPPFQGPPPQGPPPQGPPPQGPPWQQPPPSYPVPPRKPTGLIVGLCLGAVAVLALGVVAIVSLNRGPGPSNAGYQAAPPSPSSAYQLPPTSGSSAPSSAPASPSESPSTSATAGPHKILKLADHPILQDPNAGLQNRVCDLPPWASTQDGAEAFFTAASKCLDAAWGPLLESYNLPFTPPALHFPTGPSFDTECGTIQVGIATAAYYCENNLYVPFKGLQTDQYGNNPGVYLALFAHEYGHHVQEVAGIMDAAWQKIYAAGQNSPEGLDMSRRKELQAQCFSGMFLGAHVDRGGTITRDMYNKAWNDQETRGDNTSRSHDHGTNAHYAQWWRAGAKDNRIADCNTFAASASDVS</sequence>
<accession>A0A1I6AC63</accession>
<keyword evidence="4 6" id="KW-0472">Membrane</keyword>
<dbReference type="Proteomes" id="UP000199137">
    <property type="component" value="Unassembled WGS sequence"/>
</dbReference>
<name>A0A1I6AC63_9PSEU</name>
<reference evidence="7 8" key="1">
    <citation type="submission" date="2016-10" db="EMBL/GenBank/DDBJ databases">
        <authorList>
            <person name="de Groot N.N."/>
        </authorList>
    </citation>
    <scope>NUCLEOTIDE SEQUENCE [LARGE SCALE GENOMIC DNA]</scope>
    <source>
        <strain evidence="7 8">DSM 44637</strain>
    </source>
</reference>
<protein>
    <recommendedName>
        <fullName evidence="9">Metalloprotease</fullName>
    </recommendedName>
</protein>
<gene>
    <name evidence="7" type="ORF">SAMN05421854_11876</name>
</gene>
<evidence type="ECO:0008006" key="9">
    <source>
        <dbReference type="Google" id="ProtNLM"/>
    </source>
</evidence>
<feature type="region of interest" description="Disordered" evidence="5">
    <location>
        <begin position="142"/>
        <end position="184"/>
    </location>
</feature>
<evidence type="ECO:0000313" key="7">
    <source>
        <dbReference type="EMBL" id="SFQ66212.1"/>
    </source>
</evidence>
<dbReference type="InterPro" id="IPR007343">
    <property type="entry name" value="Uncharacterised_pept_Zn_put"/>
</dbReference>
<evidence type="ECO:0000256" key="2">
    <source>
        <dbReference type="ARBA" id="ARBA00022692"/>
    </source>
</evidence>
<dbReference type="EMBL" id="FOWC01000018">
    <property type="protein sequence ID" value="SFQ66212.1"/>
    <property type="molecule type" value="Genomic_DNA"/>
</dbReference>
<feature type="compositionally biased region" description="Low complexity" evidence="5">
    <location>
        <begin position="159"/>
        <end position="184"/>
    </location>
</feature>
<evidence type="ECO:0000256" key="4">
    <source>
        <dbReference type="ARBA" id="ARBA00023136"/>
    </source>
</evidence>
<evidence type="ECO:0000256" key="1">
    <source>
        <dbReference type="ARBA" id="ARBA00004167"/>
    </source>
</evidence>
<dbReference type="GO" id="GO:0016020">
    <property type="term" value="C:membrane"/>
    <property type="evidence" value="ECO:0007669"/>
    <property type="project" value="UniProtKB-SubCell"/>
</dbReference>
<proteinExistence type="predicted"/>
<dbReference type="Pfam" id="PF04228">
    <property type="entry name" value="Zn_peptidase"/>
    <property type="match status" value="1"/>
</dbReference>